<reference evidence="3 4" key="1">
    <citation type="submission" date="2020-04" db="EMBL/GenBank/DDBJ databases">
        <title>Novel Mycoplasma species detected in Phocoena phocoena (harbor porpoise) from the USA.</title>
        <authorList>
            <person name="Volokhov D.V."/>
        </authorList>
    </citation>
    <scope>NUCLEOTIDE SEQUENCE [LARGE SCALE GENOMIC DNA]</scope>
    <source>
        <strain evidence="3 4">Phocoena C-264-GEN</strain>
    </source>
</reference>
<dbReference type="InterPro" id="IPR006027">
    <property type="entry name" value="NusB_RsmB_TIM44"/>
</dbReference>
<name>A0A858U8X9_9MOLU</name>
<evidence type="ECO:0000313" key="3">
    <source>
        <dbReference type="EMBL" id="QJG67156.1"/>
    </source>
</evidence>
<dbReference type="Proteomes" id="UP000501060">
    <property type="component" value="Chromosome"/>
</dbReference>
<dbReference type="Pfam" id="PF01029">
    <property type="entry name" value="NusB"/>
    <property type="match status" value="1"/>
</dbReference>
<feature type="domain" description="NusB/RsmB/TIM44" evidence="2">
    <location>
        <begin position="52"/>
        <end position="132"/>
    </location>
</feature>
<evidence type="ECO:0000256" key="1">
    <source>
        <dbReference type="ARBA" id="ARBA00022884"/>
    </source>
</evidence>
<evidence type="ECO:0000259" key="2">
    <source>
        <dbReference type="Pfam" id="PF01029"/>
    </source>
</evidence>
<dbReference type="InterPro" id="IPR035926">
    <property type="entry name" value="NusB-like_sf"/>
</dbReference>
<dbReference type="KEGG" id="mphe:HGG69_02455"/>
<keyword evidence="1" id="KW-0694">RNA-binding</keyword>
<dbReference type="RefSeq" id="WP_169605207.1">
    <property type="nucleotide sequence ID" value="NZ_CP051481.1"/>
</dbReference>
<dbReference type="Gene3D" id="1.10.940.10">
    <property type="entry name" value="NusB-like"/>
    <property type="match status" value="1"/>
</dbReference>
<accession>A0A858U8X9</accession>
<dbReference type="GO" id="GO:0006355">
    <property type="term" value="P:regulation of DNA-templated transcription"/>
    <property type="evidence" value="ECO:0007669"/>
    <property type="project" value="InterPro"/>
</dbReference>
<dbReference type="AlphaFoldDB" id="A0A858U8X9"/>
<evidence type="ECO:0000313" key="4">
    <source>
        <dbReference type="Proteomes" id="UP000501060"/>
    </source>
</evidence>
<keyword evidence="4" id="KW-1185">Reference proteome</keyword>
<organism evidence="3 4">
    <name type="scientific">Mycoplasma phocoenae</name>
    <dbReference type="NCBI Taxonomy" id="754517"/>
    <lineage>
        <taxon>Bacteria</taxon>
        <taxon>Bacillati</taxon>
        <taxon>Mycoplasmatota</taxon>
        <taxon>Mollicutes</taxon>
        <taxon>Mycoplasmataceae</taxon>
        <taxon>Mycoplasma</taxon>
    </lineage>
</organism>
<dbReference type="SUPFAM" id="SSF48013">
    <property type="entry name" value="NusB-like"/>
    <property type="match status" value="1"/>
</dbReference>
<dbReference type="EMBL" id="CP051481">
    <property type="protein sequence ID" value="QJG67156.1"/>
    <property type="molecule type" value="Genomic_DNA"/>
</dbReference>
<sequence>MENEELFKRKKQLAFTLKKMEERMRVISYLYQKLLNTELKINVDYLNSEEINIIKKIIISLPNIETLLLNFIDEEKWSQTFPLIKAILIYGIFEMQNNETNIVINEMVNITKIYAPGNDYKFVNAVLDNIAKNLIKK</sequence>
<proteinExistence type="predicted"/>
<gene>
    <name evidence="3" type="ORF">HGG69_02455</name>
</gene>
<protein>
    <submittedName>
        <fullName evidence="3">Transcription antitermination protein NusB</fullName>
    </submittedName>
</protein>
<dbReference type="GO" id="GO:0003723">
    <property type="term" value="F:RNA binding"/>
    <property type="evidence" value="ECO:0007669"/>
    <property type="project" value="UniProtKB-KW"/>
</dbReference>